<keyword evidence="3" id="KW-1185">Reference proteome</keyword>
<comment type="caution">
    <text evidence="2">The sequence shown here is derived from an EMBL/GenBank/DDBJ whole genome shotgun (WGS) entry which is preliminary data.</text>
</comment>
<sequence length="226" mass="25213">MDQTGILILLMHLKTYHNKGACQVDLAAKDKKHAYTVCVATSADGDILPFQQIWSGKTKASLPSASAPGYPEAIELGIKFTMASSSSHFSTLKTMKEWMTDILVPYIKLAIENNNLPTDQKSILFIDCYPVHISQEFYSYILEEHPNMFLIFVPANCTGIFQLADVGIQQILKHYLCQQTLNYLVASHKMQLASGLTPRQVKFTTPLPMLFLWGKASLNGLGKNVQ</sequence>
<organism evidence="2 3">
    <name type="scientific">Sphagnurus paluster</name>
    <dbReference type="NCBI Taxonomy" id="117069"/>
    <lineage>
        <taxon>Eukaryota</taxon>
        <taxon>Fungi</taxon>
        <taxon>Dikarya</taxon>
        <taxon>Basidiomycota</taxon>
        <taxon>Agaricomycotina</taxon>
        <taxon>Agaricomycetes</taxon>
        <taxon>Agaricomycetidae</taxon>
        <taxon>Agaricales</taxon>
        <taxon>Tricholomatineae</taxon>
        <taxon>Lyophyllaceae</taxon>
        <taxon>Sphagnurus</taxon>
    </lineage>
</organism>
<dbReference type="OrthoDB" id="3341102at2759"/>
<name>A0A9P7FNV8_9AGAR</name>
<dbReference type="InterPro" id="IPR004875">
    <property type="entry name" value="DDE_SF_endonuclease_dom"/>
</dbReference>
<reference evidence="2" key="2">
    <citation type="submission" date="2021-10" db="EMBL/GenBank/DDBJ databases">
        <title>Phylogenomics reveals ancestral predisposition of the termite-cultivated fungus Termitomyces towards a domesticated lifestyle.</title>
        <authorList>
            <person name="Auxier B."/>
            <person name="Grum-Grzhimaylo A."/>
            <person name="Cardenas M.E."/>
            <person name="Lodge J.D."/>
            <person name="Laessoe T."/>
            <person name="Pedersen O."/>
            <person name="Smith M.E."/>
            <person name="Kuyper T.W."/>
            <person name="Franco-Molano E.A."/>
            <person name="Baroni T.J."/>
            <person name="Aanen D.K."/>
        </authorList>
    </citation>
    <scope>NUCLEOTIDE SEQUENCE</scope>
    <source>
        <strain evidence="2">D49</strain>
    </source>
</reference>
<dbReference type="GO" id="GO:0003676">
    <property type="term" value="F:nucleic acid binding"/>
    <property type="evidence" value="ECO:0007669"/>
    <property type="project" value="InterPro"/>
</dbReference>
<evidence type="ECO:0000259" key="1">
    <source>
        <dbReference type="Pfam" id="PF03184"/>
    </source>
</evidence>
<evidence type="ECO:0000313" key="2">
    <source>
        <dbReference type="EMBL" id="KAG5633951.1"/>
    </source>
</evidence>
<reference evidence="2" key="1">
    <citation type="submission" date="2021-02" db="EMBL/GenBank/DDBJ databases">
        <authorList>
            <person name="Nieuwenhuis M."/>
            <person name="Van De Peppel L.J.J."/>
        </authorList>
    </citation>
    <scope>NUCLEOTIDE SEQUENCE</scope>
    <source>
        <strain evidence="2">D49</strain>
    </source>
</reference>
<accession>A0A9P7FNV8</accession>
<dbReference type="Pfam" id="PF03184">
    <property type="entry name" value="DDE_1"/>
    <property type="match status" value="1"/>
</dbReference>
<protein>
    <recommendedName>
        <fullName evidence="1">DDE-1 domain-containing protein</fullName>
    </recommendedName>
</protein>
<evidence type="ECO:0000313" key="3">
    <source>
        <dbReference type="Proteomes" id="UP000717328"/>
    </source>
</evidence>
<proteinExistence type="predicted"/>
<dbReference type="EMBL" id="JABCKI010006802">
    <property type="protein sequence ID" value="KAG5633951.1"/>
    <property type="molecule type" value="Genomic_DNA"/>
</dbReference>
<feature type="domain" description="DDE-1" evidence="1">
    <location>
        <begin position="41"/>
        <end position="191"/>
    </location>
</feature>
<gene>
    <name evidence="2" type="ORF">H0H81_004242</name>
</gene>
<dbReference type="Proteomes" id="UP000717328">
    <property type="component" value="Unassembled WGS sequence"/>
</dbReference>
<dbReference type="AlphaFoldDB" id="A0A9P7FNV8"/>